<dbReference type="HOGENOM" id="CLU_072493_2_0_2"/>
<accession>J0SBE8</accession>
<keyword evidence="3" id="KW-1185">Reference proteome</keyword>
<dbReference type="InterPro" id="IPR036390">
    <property type="entry name" value="WH_DNA-bd_sf"/>
</dbReference>
<proteinExistence type="predicted"/>
<dbReference type="InterPro" id="IPR036388">
    <property type="entry name" value="WH-like_DNA-bd_sf"/>
</dbReference>
<dbReference type="OrthoDB" id="30795at2157"/>
<dbReference type="PANTHER" id="PTHR34293">
    <property type="entry name" value="HTH-TYPE TRANSCRIPTIONAL REGULATOR TRMBL2"/>
    <property type="match status" value="1"/>
</dbReference>
<dbReference type="Pfam" id="PF01978">
    <property type="entry name" value="TrmB"/>
    <property type="match status" value="1"/>
</dbReference>
<dbReference type="InterPro" id="IPR002831">
    <property type="entry name" value="Tscrpt_reg_TrmB_N"/>
</dbReference>
<protein>
    <submittedName>
        <fullName evidence="2">Transcriptional regulator, TrmB</fullName>
    </submittedName>
</protein>
<organism evidence="2 3">
    <name type="scientific">Methanofollis liminatans DSM 4140</name>
    <dbReference type="NCBI Taxonomy" id="28892"/>
    <lineage>
        <taxon>Archaea</taxon>
        <taxon>Methanobacteriati</taxon>
        <taxon>Methanobacteriota</taxon>
        <taxon>Stenosarchaea group</taxon>
        <taxon>Methanomicrobia</taxon>
        <taxon>Methanomicrobiales</taxon>
        <taxon>Methanomicrobiaceae</taxon>
        <taxon>Methanofollis</taxon>
    </lineage>
</organism>
<feature type="domain" description="Transcription regulator TrmB N-terminal" evidence="1">
    <location>
        <begin position="9"/>
        <end position="75"/>
    </location>
</feature>
<sequence>MTEDLIPLLKNLGLNEYEAKVYSTLVGLRRATARDIHELSRVPRGRIYEILNDLARRGFIGVEEGSPTCYYLLDPDEVIDHMKEEYLCTLEKTRRAIREVSFTLPRPPPSFYMLRSEWAIDNHVRALLKKAKKQILLICHDDLFLKRYLKDLKGVGRRVDLCIIVRNRGDFAGLDLPFVEANGIVAELLDDTVTSASHSHHFDGTVMFVDYGDFFFVALGGQETFAMTGSASPLMRYLQYSLVDNLRR</sequence>
<gene>
    <name evidence="2" type="ORF">Metli_2108</name>
</gene>
<dbReference type="Proteomes" id="UP000005095">
    <property type="component" value="Chromosome"/>
</dbReference>
<dbReference type="InterPro" id="IPR051797">
    <property type="entry name" value="TrmB-like"/>
</dbReference>
<dbReference type="EMBL" id="CM001555">
    <property type="protein sequence ID" value="EJG08049.1"/>
    <property type="molecule type" value="Genomic_DNA"/>
</dbReference>
<dbReference type="PANTHER" id="PTHR34293:SF1">
    <property type="entry name" value="HTH-TYPE TRANSCRIPTIONAL REGULATOR TRMBL2"/>
    <property type="match status" value="1"/>
</dbReference>
<evidence type="ECO:0000313" key="3">
    <source>
        <dbReference type="Proteomes" id="UP000005095"/>
    </source>
</evidence>
<name>J0SBE8_9EURY</name>
<dbReference type="AlphaFoldDB" id="J0SBE8"/>
<dbReference type="Gene3D" id="1.10.10.10">
    <property type="entry name" value="Winged helix-like DNA-binding domain superfamily/Winged helix DNA-binding domain"/>
    <property type="match status" value="1"/>
</dbReference>
<dbReference type="SUPFAM" id="SSF46785">
    <property type="entry name" value="Winged helix' DNA-binding domain"/>
    <property type="match status" value="1"/>
</dbReference>
<evidence type="ECO:0000313" key="2">
    <source>
        <dbReference type="EMBL" id="EJG08049.1"/>
    </source>
</evidence>
<reference evidence="2 3" key="1">
    <citation type="submission" date="2011-08" db="EMBL/GenBank/DDBJ databases">
        <title>The complete genome of Methanofollis liminatans DSM 4140.</title>
        <authorList>
            <consortium name="US DOE Joint Genome Institute (JGI-PGF)"/>
            <person name="Lucas S."/>
            <person name="Han J."/>
            <person name="Lapidus A."/>
            <person name="Bruce D."/>
            <person name="Goodwin L."/>
            <person name="Pitluck S."/>
            <person name="Peters L."/>
            <person name="Kyrpides N."/>
            <person name="Mavromatis K."/>
            <person name="Ivanova N."/>
            <person name="Mikhailova N."/>
            <person name="Lu M."/>
            <person name="Detter J.C."/>
            <person name="Tapia R."/>
            <person name="Han C."/>
            <person name="Land M."/>
            <person name="Hauser L."/>
            <person name="Markowitz V."/>
            <person name="Cheng J.-F."/>
            <person name="Hugenholtz P."/>
            <person name="Woyke T."/>
            <person name="Wu D."/>
            <person name="Spring S."/>
            <person name="Schuler E."/>
            <person name="Brambilla E."/>
            <person name="Klenk H.-P."/>
            <person name="Eisen J.A."/>
        </authorList>
    </citation>
    <scope>NUCLEOTIDE SEQUENCE [LARGE SCALE GENOMIC DNA]</scope>
    <source>
        <strain evidence="2 3">DSM 4140</strain>
    </source>
</reference>
<dbReference type="STRING" id="28892.Metli_2108"/>
<dbReference type="RefSeq" id="WP_004040214.1">
    <property type="nucleotide sequence ID" value="NZ_CM001555.1"/>
</dbReference>
<evidence type="ECO:0000259" key="1">
    <source>
        <dbReference type="Pfam" id="PF01978"/>
    </source>
</evidence>